<feature type="compositionally biased region" description="Basic and acidic residues" evidence="1">
    <location>
        <begin position="675"/>
        <end position="693"/>
    </location>
</feature>
<protein>
    <submittedName>
        <fullName evidence="2">Uncharacterized protein</fullName>
    </submittedName>
</protein>
<feature type="compositionally biased region" description="Basic and acidic residues" evidence="1">
    <location>
        <begin position="1306"/>
        <end position="1337"/>
    </location>
</feature>
<feature type="compositionally biased region" description="Basic and acidic residues" evidence="1">
    <location>
        <begin position="856"/>
        <end position="867"/>
    </location>
</feature>
<feature type="compositionally biased region" description="Pro residues" evidence="1">
    <location>
        <begin position="1267"/>
        <end position="1276"/>
    </location>
</feature>
<feature type="compositionally biased region" description="Low complexity" evidence="1">
    <location>
        <begin position="920"/>
        <end position="929"/>
    </location>
</feature>
<feature type="compositionally biased region" description="Low complexity" evidence="1">
    <location>
        <begin position="694"/>
        <end position="712"/>
    </location>
</feature>
<feature type="compositionally biased region" description="Acidic residues" evidence="1">
    <location>
        <begin position="1870"/>
        <end position="1883"/>
    </location>
</feature>
<feature type="compositionally biased region" description="Basic and acidic residues" evidence="1">
    <location>
        <begin position="473"/>
        <end position="489"/>
    </location>
</feature>
<feature type="compositionally biased region" description="Basic and acidic residues" evidence="1">
    <location>
        <begin position="721"/>
        <end position="730"/>
    </location>
</feature>
<feature type="compositionally biased region" description="Acidic residues" evidence="1">
    <location>
        <begin position="284"/>
        <end position="303"/>
    </location>
</feature>
<feature type="region of interest" description="Disordered" evidence="1">
    <location>
        <begin position="1415"/>
        <end position="1598"/>
    </location>
</feature>
<feature type="region of interest" description="Disordered" evidence="1">
    <location>
        <begin position="335"/>
        <end position="513"/>
    </location>
</feature>
<feature type="compositionally biased region" description="Low complexity" evidence="1">
    <location>
        <begin position="1937"/>
        <end position="1948"/>
    </location>
</feature>
<feature type="compositionally biased region" description="Low complexity" evidence="1">
    <location>
        <begin position="1523"/>
        <end position="1539"/>
    </location>
</feature>
<dbReference type="PANTHER" id="PTHR48125">
    <property type="entry name" value="LP07818P1"/>
    <property type="match status" value="1"/>
</dbReference>
<feature type="region of interest" description="Disordered" evidence="1">
    <location>
        <begin position="47"/>
        <end position="114"/>
    </location>
</feature>
<feature type="region of interest" description="Disordered" evidence="1">
    <location>
        <begin position="1133"/>
        <end position="1158"/>
    </location>
</feature>
<feature type="region of interest" description="Disordered" evidence="1">
    <location>
        <begin position="1194"/>
        <end position="1235"/>
    </location>
</feature>
<feature type="compositionally biased region" description="Polar residues" evidence="1">
    <location>
        <begin position="1465"/>
        <end position="1475"/>
    </location>
</feature>
<feature type="compositionally biased region" description="Low complexity" evidence="1">
    <location>
        <begin position="1495"/>
        <end position="1512"/>
    </location>
</feature>
<feature type="region of interest" description="Disordered" evidence="1">
    <location>
        <begin position="1722"/>
        <end position="1759"/>
    </location>
</feature>
<accession>A0A9W7B7X8</accession>
<feature type="compositionally biased region" description="Low complexity" evidence="1">
    <location>
        <begin position="616"/>
        <end position="626"/>
    </location>
</feature>
<feature type="compositionally biased region" description="Pro residues" evidence="1">
    <location>
        <begin position="493"/>
        <end position="509"/>
    </location>
</feature>
<feature type="region of interest" description="Disordered" evidence="1">
    <location>
        <begin position="777"/>
        <end position="800"/>
    </location>
</feature>
<comment type="caution">
    <text evidence="2">The sequence shown here is derived from an EMBL/GenBank/DDBJ whole genome shotgun (WGS) entry which is preliminary data.</text>
</comment>
<feature type="compositionally biased region" description="Pro residues" evidence="1">
    <location>
        <begin position="458"/>
        <end position="468"/>
    </location>
</feature>
<feature type="compositionally biased region" description="Polar residues" evidence="1">
    <location>
        <begin position="993"/>
        <end position="1002"/>
    </location>
</feature>
<feature type="region of interest" description="Disordered" evidence="1">
    <location>
        <begin position="1909"/>
        <end position="2113"/>
    </location>
</feature>
<feature type="region of interest" description="Disordered" evidence="1">
    <location>
        <begin position="282"/>
        <end position="316"/>
    </location>
</feature>
<proteinExistence type="predicted"/>
<feature type="compositionally biased region" description="Low complexity" evidence="1">
    <location>
        <begin position="1343"/>
        <end position="1354"/>
    </location>
</feature>
<feature type="compositionally biased region" description="Polar residues" evidence="1">
    <location>
        <begin position="2022"/>
        <end position="2036"/>
    </location>
</feature>
<feature type="compositionally biased region" description="Basic and acidic residues" evidence="1">
    <location>
        <begin position="1955"/>
        <end position="2021"/>
    </location>
</feature>
<feature type="compositionally biased region" description="Acidic residues" evidence="1">
    <location>
        <begin position="1421"/>
        <end position="1430"/>
    </location>
</feature>
<feature type="compositionally biased region" description="Polar residues" evidence="1">
    <location>
        <begin position="1812"/>
        <end position="1831"/>
    </location>
</feature>
<feature type="compositionally biased region" description="Pro residues" evidence="1">
    <location>
        <begin position="390"/>
        <end position="408"/>
    </location>
</feature>
<name>A0A9W7B7X8_9STRA</name>
<sequence>MIRSSSSSTNPIDPTVEGSEIKTIISEVVEKVSEEALEVGEVLAPVTDISVEESTADAPPVPVVEADLDDDSPSKSNKDIDDDNAVAAKIDTPENTVAPPVQPALDPQPDPNNLLSPSRAASQALTLKQRMAATGLDFSNAKPLAPTETKKCDPPKPQTLFTTPEPVAANHALPQAGDSKCAVEHSIELEKVIETLKSAPHNGLPFKDLCSAHDSETLVATLKHGKSINRIKFDTKFLVRGISDKIVVSLVTAGILPTRSEALGFNEGGTFSYAKTLSSIASSEVEDEIEDEKSEDEEKEEEIVERTETSAPVPLTSPTLSVMEKIKERNHLAAEAQKIEEKTETPPKLETVKKTEAPPKLSVMEKIKERNRLAAEAQKIEEKTETSAPLPSPSPQSSPSPPPSPPSPSKLSVMEKIKEQNRLAAKNLNQSKTPAKIKVLSSTLTSTEDEEEATSTSPPSPPPSPPSPSKLSVMEKIKERNRAAAEAQRKLNPSPPPSAPSAPSLPPSPSKLSVAEKIKEQNRLAALNDSDSQTVTVTTVTSTLVTSVTERTKVVDASDPTRSSVFDGFSPQASSTTTQVEEKEPQPTPSPSLSVIERIRERNRLASLAVSKDETPLTTAPTAPTAQRKPSVHPSDPTKSSAFDGFSPQASATSKENKEEPVTPPPPSPALSVIERIRERNRLASLAIKEDTPPSKSSKPAPQPSTSTSTSKIFKGFSPEPQKKDEEKKQTVVAVAPKTAVVSVLDRIRERNRLTALQKESAEAAKLSSPVLKLHADDALPTPRNDNAPESEVPPSKGINVTDLLQEDPTKSSVFKGFSPQAAHDQSVYEVPAARTKIVTPSNPTKSSVFDGFSPKVKEKKEKKEDGVVTTEQSPALSVIERIRERNRLAAMGGQSAPKSSTPASAPAPTPTPTPPPTPNNNSSNSNKSILERVRERNRKEAELIKAQKEKELAGLGSPVLQLHAEDVIIVPMPRKASPEPSTEKSLLLGLQNDPTKSSVFSDFSPPAPAQRNQVQEINISMSDSSAASKSSYQERIHKLVAASLSTKPSPAATTPTVTPKKANVKKTENGTEPSPVILLAKIAALEAQLQEKKSALAEMAKVGGEGEDIDGGFSNSLDGDDYESIVAKNSNDLSMQDQREQGFKKALPSPASKLFMKKSDGGLRKKIEIMAAEVEAKHGRFEDKYIDKFETPKKKREKVKIQQTHALMVDQTPPRSAARAISPKSFSKGMSIKERLRVMRQQQKVKNIEDSIEETIEVELEHSQPKSPPHSPPKQTPRKATTEEWMKTNYPMLESNSFSSNDSNKGSKDKDGDKGAGKKKNGKDLLKVNLSEEEKISIALKSAASTPSSTPMSSYPPSPDGHPSPIGNYMSVDTEGDVETSDDIFGGLSDFESDGGDIFDDIDTVQDVVGEVEKTKENDDLFEGLESEAGEFVNADQKSRPEPRSPPKLGDAWADANAQRRLNDVNQRLQQQHVESMAKKERRAERDRRAGVEAQQQQQQQAQRSPRSPRSPFEESPPDTPTTPTTPQSQQSAGTPTSMTPEQQRVWNKWDRIDASVEKKSEELQTQKKIKEREMRLRSAELEERKKQQGLKKREMERVAAPAVIPVVVAVKGSGEKKGKGLGLGLGRSQKSNKSDTDRIADIERELLVKNGSARKSKVTGFAAAAAAISPKNSTSGKAFWRASKSPKQTSDLADRKQAVGKVGEVDQALSGVHQSAALAEVRKTKKESKKEAKAEQVELAKARKMGKKIAKEEERKRLKKMKLSKVEEKKKEKKAAEVAASALASASKLARKEEKAHREAERAQKAQVQKALSKSAQRTSLPSKQNTQIGAAVEEVEDNEPADTISFLPTNLESEWDLSNASKRYEGGDDYDEEDGTENTEEMTYREVILGKTSKRRPAVEVSLTPRKFKELTETVREESSPKQPTIKQKRSILGASTGAASVGSGKQPQRGAKVDSNQKKKKEMKEAKAKANTLEKERERAMKESKKEAKAKSKALEEAKAKAKALERAKEKEKEKEIPQQNSDTITLATTVTLVEDPQNVRPTSIEVEQLGGQEGQEFETPPKEEKKKKRRNLSRTFSGIFSSNKSKAKEGGKGEGEAVKESGGRLSDVKPNRTLKSFYSSGGASISSNVLISQSSPSKDVTAFKEFHRLLKAGVKCLKLSSNGGEFIWGGKGGELCSTMIYLKMLIWV</sequence>
<dbReference type="PANTHER" id="PTHR48125:SF12">
    <property type="entry name" value="AT HOOK TRANSCRIPTION FACTOR FAMILY-RELATED"/>
    <property type="match status" value="1"/>
</dbReference>
<feature type="region of interest" description="Disordered" evidence="1">
    <location>
        <begin position="1674"/>
        <end position="1699"/>
    </location>
</feature>
<gene>
    <name evidence="2" type="ORF">TL16_g08949</name>
</gene>
<feature type="compositionally biased region" description="Basic and acidic residues" evidence="1">
    <location>
        <begin position="1792"/>
        <end position="1806"/>
    </location>
</feature>
<feature type="region of interest" description="Disordered" evidence="1">
    <location>
        <begin position="1616"/>
        <end position="1639"/>
    </location>
</feature>
<organism evidence="2 3">
    <name type="scientific">Triparma laevis f. inornata</name>
    <dbReference type="NCBI Taxonomy" id="1714386"/>
    <lineage>
        <taxon>Eukaryota</taxon>
        <taxon>Sar</taxon>
        <taxon>Stramenopiles</taxon>
        <taxon>Ochrophyta</taxon>
        <taxon>Bolidophyceae</taxon>
        <taxon>Parmales</taxon>
        <taxon>Triparmaceae</taxon>
        <taxon>Triparma</taxon>
    </lineage>
</organism>
<feature type="region of interest" description="Disordered" evidence="1">
    <location>
        <begin position="993"/>
        <end position="1014"/>
    </location>
</feature>
<feature type="compositionally biased region" description="Basic and acidic residues" evidence="1">
    <location>
        <begin position="335"/>
        <end position="385"/>
    </location>
</feature>
<feature type="region of interest" description="Disordered" evidence="1">
    <location>
        <begin position="1044"/>
        <end position="1072"/>
    </location>
</feature>
<reference evidence="3" key="1">
    <citation type="journal article" date="2023" name="Commun. Biol.">
        <title>Genome analysis of Parmales, the sister group of diatoms, reveals the evolutionary specialization of diatoms from phago-mixotrophs to photoautotrophs.</title>
        <authorList>
            <person name="Ban H."/>
            <person name="Sato S."/>
            <person name="Yoshikawa S."/>
            <person name="Yamada K."/>
            <person name="Nakamura Y."/>
            <person name="Ichinomiya M."/>
            <person name="Sato N."/>
            <person name="Blanc-Mathieu R."/>
            <person name="Endo H."/>
            <person name="Kuwata A."/>
            <person name="Ogata H."/>
        </authorList>
    </citation>
    <scope>NUCLEOTIDE SEQUENCE [LARGE SCALE GENOMIC DNA]</scope>
</reference>
<feature type="compositionally biased region" description="Pro residues" evidence="1">
    <location>
        <begin position="906"/>
        <end position="919"/>
    </location>
</feature>
<feature type="compositionally biased region" description="Basic and acidic residues" evidence="1">
    <location>
        <begin position="1910"/>
        <end position="1923"/>
    </location>
</feature>
<evidence type="ECO:0000256" key="1">
    <source>
        <dbReference type="SAM" id="MobiDB-lite"/>
    </source>
</evidence>
<feature type="region of interest" description="Disordered" evidence="1">
    <location>
        <begin position="1256"/>
        <end position="1377"/>
    </location>
</feature>
<feature type="compositionally biased region" description="Basic and acidic residues" evidence="1">
    <location>
        <begin position="1477"/>
        <end position="1492"/>
    </location>
</feature>
<feature type="region of interest" description="Disordered" evidence="1">
    <location>
        <begin position="553"/>
        <end position="731"/>
    </location>
</feature>
<dbReference type="Proteomes" id="UP001162640">
    <property type="component" value="Unassembled WGS sequence"/>
</dbReference>
<feature type="compositionally biased region" description="Low complexity" evidence="1">
    <location>
        <begin position="1781"/>
        <end position="1790"/>
    </location>
</feature>
<feature type="compositionally biased region" description="Basic and acidic residues" evidence="1">
    <location>
        <begin position="930"/>
        <end position="943"/>
    </location>
</feature>
<feature type="compositionally biased region" description="Pro residues" evidence="1">
    <location>
        <begin position="100"/>
        <end position="110"/>
    </location>
</feature>
<evidence type="ECO:0000313" key="3">
    <source>
        <dbReference type="Proteomes" id="UP001162640"/>
    </source>
</evidence>
<feature type="compositionally biased region" description="Low complexity" evidence="1">
    <location>
        <begin position="1296"/>
        <end position="1305"/>
    </location>
</feature>
<feature type="compositionally biased region" description="Basic and acidic residues" evidence="1">
    <location>
        <begin position="1730"/>
        <end position="1743"/>
    </location>
</feature>
<feature type="compositionally biased region" description="Low complexity" evidence="1">
    <location>
        <begin position="896"/>
        <end position="905"/>
    </location>
</feature>
<dbReference type="EMBL" id="BLQM01000301">
    <property type="protein sequence ID" value="GMH81504.1"/>
    <property type="molecule type" value="Genomic_DNA"/>
</dbReference>
<feature type="compositionally biased region" description="Basic and acidic residues" evidence="1">
    <location>
        <begin position="2091"/>
        <end position="2113"/>
    </location>
</feature>
<evidence type="ECO:0000313" key="2">
    <source>
        <dbReference type="EMBL" id="GMH81504.1"/>
    </source>
</evidence>
<feature type="region of interest" description="Disordered" evidence="1">
    <location>
        <begin position="839"/>
        <end position="943"/>
    </location>
</feature>
<feature type="compositionally biased region" description="Polar residues" evidence="1">
    <location>
        <begin position="1849"/>
        <end position="1864"/>
    </location>
</feature>
<feature type="compositionally biased region" description="Low complexity" evidence="1">
    <location>
        <begin position="1044"/>
        <end position="1062"/>
    </location>
</feature>
<feature type="compositionally biased region" description="Polar residues" evidence="1">
    <location>
        <begin position="839"/>
        <end position="848"/>
    </location>
</feature>
<feature type="region of interest" description="Disordered" evidence="1">
    <location>
        <begin position="1781"/>
        <end position="1884"/>
    </location>
</feature>
<feature type="compositionally biased region" description="Basic and acidic residues" evidence="1">
    <location>
        <begin position="1549"/>
        <end position="1598"/>
    </location>
</feature>